<protein>
    <submittedName>
        <fullName evidence="1">50S ribosome-binding GTPase</fullName>
    </submittedName>
</protein>
<sequence length="274" mass="31118">MNKQVDYGVIIEKAASLLSENISDGKPTVAVWGLLNAGKSYLLNMLSDHINDEYFRTGDIRVTSKIKTLETSNFIFMDTPGIDANNHDDKIAIKSAESADAILFVHQAIGELDKAEIKHLRKIKQSFGRYAEKNIIIIISKADKESPDKIDVIKKRILKQCSQNLGFIPTCFSISGTRFKTGVLKNKEGLIRNSGIPALTEHLNTLTQEVLAVKYERRLITVKELLNDFDKLDDVLKSRQVQTQKLIQDNFRQFNQSMDSLRHWIDNNKQELRG</sequence>
<name>A0ACD3Y4L4_9GAMM</name>
<dbReference type="EMBL" id="CP093255">
    <property type="protein sequence ID" value="UNH37951.1"/>
    <property type="molecule type" value="Genomic_DNA"/>
</dbReference>
<evidence type="ECO:0000313" key="1">
    <source>
        <dbReference type="EMBL" id="UNH37951.1"/>
    </source>
</evidence>
<accession>A0ACD3Y4L4</accession>
<evidence type="ECO:0000313" key="2">
    <source>
        <dbReference type="Proteomes" id="UP000829420"/>
    </source>
</evidence>
<proteinExistence type="predicted"/>
<dbReference type="Proteomes" id="UP000829420">
    <property type="component" value="Chromosome"/>
</dbReference>
<organism evidence="1 2">
    <name type="scientific">Moellerella wisconsensis</name>
    <dbReference type="NCBI Taxonomy" id="158849"/>
    <lineage>
        <taxon>Bacteria</taxon>
        <taxon>Pseudomonadati</taxon>
        <taxon>Pseudomonadota</taxon>
        <taxon>Gammaproteobacteria</taxon>
        <taxon>Enterobacterales</taxon>
        <taxon>Morganellaceae</taxon>
        <taxon>Moellerella</taxon>
    </lineage>
</organism>
<gene>
    <name evidence="1" type="ORF">MNY70_10585</name>
</gene>
<reference evidence="1" key="1">
    <citation type="submission" date="2022-03" db="EMBL/GenBank/DDBJ databases">
        <title>ESBL-producing Moellerella wisconsensis and Escherichia marmotae isolated from wild game meat.</title>
        <authorList>
            <person name="Biggel M."/>
        </authorList>
    </citation>
    <scope>NUCLEOTIDE SEQUENCE</scope>
    <source>
        <strain evidence="1">W1</strain>
    </source>
</reference>
<keyword evidence="2" id="KW-1185">Reference proteome</keyword>